<proteinExistence type="predicted"/>
<keyword evidence="2" id="KW-1185">Reference proteome</keyword>
<reference evidence="1" key="1">
    <citation type="submission" date="2021-03" db="EMBL/GenBank/DDBJ databases">
        <title>Comparative genomics and phylogenomic investigation of the class Geoglossomycetes provide insights into ecological specialization and systematics.</title>
        <authorList>
            <person name="Melie T."/>
            <person name="Pirro S."/>
            <person name="Miller A.N."/>
            <person name="Quandt A."/>
        </authorList>
    </citation>
    <scope>NUCLEOTIDE SEQUENCE</scope>
    <source>
        <strain evidence="1">CAQ_001_2017</strain>
    </source>
</reference>
<protein>
    <submittedName>
        <fullName evidence="1">Uncharacterized protein</fullName>
    </submittedName>
</protein>
<comment type="caution">
    <text evidence="1">The sequence shown here is derived from an EMBL/GenBank/DDBJ whole genome shotgun (WGS) entry which is preliminary data.</text>
</comment>
<sequence>MATPYAPTYKDNEHEVWQALDDWFATRPDLGTILRKYVDQSGWDSWEGYTEEEVETIFQFLRDMQVYGKEGGHNLSLIDSQWRAQADLPKTTEPEDIEIVKDLIQHNKTLADQIRTMIFGK</sequence>
<accession>A0A9P8IDY1</accession>
<dbReference type="Proteomes" id="UP000750711">
    <property type="component" value="Unassembled WGS sequence"/>
</dbReference>
<dbReference type="EMBL" id="JAGHQM010003071">
    <property type="protein sequence ID" value="KAH0547934.1"/>
    <property type="molecule type" value="Genomic_DNA"/>
</dbReference>
<evidence type="ECO:0000313" key="2">
    <source>
        <dbReference type="Proteomes" id="UP000750711"/>
    </source>
</evidence>
<gene>
    <name evidence="1" type="ORF">GP486_008327</name>
</gene>
<dbReference type="AlphaFoldDB" id="A0A9P8IDY1"/>
<organism evidence="1 2">
    <name type="scientific">Trichoglossum hirsutum</name>
    <dbReference type="NCBI Taxonomy" id="265104"/>
    <lineage>
        <taxon>Eukaryota</taxon>
        <taxon>Fungi</taxon>
        <taxon>Dikarya</taxon>
        <taxon>Ascomycota</taxon>
        <taxon>Pezizomycotina</taxon>
        <taxon>Geoglossomycetes</taxon>
        <taxon>Geoglossales</taxon>
        <taxon>Geoglossaceae</taxon>
        <taxon>Trichoglossum</taxon>
    </lineage>
</organism>
<evidence type="ECO:0000313" key="1">
    <source>
        <dbReference type="EMBL" id="KAH0547934.1"/>
    </source>
</evidence>
<name>A0A9P8IDY1_9PEZI</name>